<dbReference type="AlphaFoldDB" id="B6U0F9"/>
<sequence length="75" mass="7679">MHARIPIPLLARATLSPVPRARACQTSSGRRRDEGGGRRRGAYWSRMGTGGGGGGAEECPVDGLSSGIAPGSFPS</sequence>
<evidence type="ECO:0000256" key="1">
    <source>
        <dbReference type="SAM" id="MobiDB-lite"/>
    </source>
</evidence>
<name>B6U0F9_MAIZE</name>
<proteinExistence type="evidence at transcript level"/>
<reference evidence="2" key="1">
    <citation type="journal article" date="2009" name="Plant Mol. Biol.">
        <title>Insights into corn genes derived from large-scale cDNA sequencing.</title>
        <authorList>
            <person name="Alexandrov N.N."/>
            <person name="Brover V.V."/>
            <person name="Freidin S."/>
            <person name="Troukhan M.E."/>
            <person name="Tatarinova T.V."/>
            <person name="Zhang H."/>
            <person name="Swaller T.J."/>
            <person name="Lu Y.P."/>
            <person name="Bouck J."/>
            <person name="Flavell R.B."/>
            <person name="Feldmann K.A."/>
        </authorList>
    </citation>
    <scope>NUCLEOTIDE SEQUENCE</scope>
</reference>
<dbReference type="EMBL" id="EU970724">
    <property type="protein sequence ID" value="ACG42842.1"/>
    <property type="molecule type" value="mRNA"/>
</dbReference>
<evidence type="ECO:0000313" key="2">
    <source>
        <dbReference type="EMBL" id="ACG42842.1"/>
    </source>
</evidence>
<feature type="region of interest" description="Disordered" evidence="1">
    <location>
        <begin position="18"/>
        <end position="75"/>
    </location>
</feature>
<organism evidence="2">
    <name type="scientific">Zea mays</name>
    <name type="common">Maize</name>
    <dbReference type="NCBI Taxonomy" id="4577"/>
    <lineage>
        <taxon>Eukaryota</taxon>
        <taxon>Viridiplantae</taxon>
        <taxon>Streptophyta</taxon>
        <taxon>Embryophyta</taxon>
        <taxon>Tracheophyta</taxon>
        <taxon>Spermatophyta</taxon>
        <taxon>Magnoliopsida</taxon>
        <taxon>Liliopsida</taxon>
        <taxon>Poales</taxon>
        <taxon>Poaceae</taxon>
        <taxon>PACMAD clade</taxon>
        <taxon>Panicoideae</taxon>
        <taxon>Andropogonodae</taxon>
        <taxon>Andropogoneae</taxon>
        <taxon>Tripsacinae</taxon>
        <taxon>Zea</taxon>
    </lineage>
</organism>
<protein>
    <submittedName>
        <fullName evidence="2">Uncharacterized protein</fullName>
    </submittedName>
</protein>
<accession>B6U0F9</accession>